<keyword evidence="4" id="KW-0812">Transmembrane</keyword>
<dbReference type="AlphaFoldDB" id="N0CRM9"/>
<dbReference type="OrthoDB" id="4333337at2"/>
<protein>
    <submittedName>
        <fullName evidence="4">Transmembrane anti-sigma factor</fullName>
    </submittedName>
</protein>
<dbReference type="eggNOG" id="COG5662">
    <property type="taxonomic scope" value="Bacteria"/>
</dbReference>
<dbReference type="InterPro" id="IPR041916">
    <property type="entry name" value="Anti_sigma_zinc_sf"/>
</dbReference>
<evidence type="ECO:0000313" key="5">
    <source>
        <dbReference type="Proteomes" id="UP000013304"/>
    </source>
</evidence>
<dbReference type="HOGENOM" id="CLU_056526_0_0_11"/>
<gene>
    <name evidence="4" type="ORF">SFUL_723</name>
</gene>
<dbReference type="EMBL" id="CP005080">
    <property type="protein sequence ID" value="AGK75707.1"/>
    <property type="molecule type" value="Genomic_DNA"/>
</dbReference>
<proteinExistence type="predicted"/>
<evidence type="ECO:0000256" key="3">
    <source>
        <dbReference type="SAM" id="MobiDB-lite"/>
    </source>
</evidence>
<reference evidence="4 5" key="1">
    <citation type="submission" date="2013-04" db="EMBL/GenBank/DDBJ databases">
        <title>Complete genome sequence of Streptomyces fulvissimus.</title>
        <authorList>
            <person name="Myronovskyi M."/>
            <person name="Tokovenko B."/>
            <person name="Manderscheid N."/>
            <person name="Petzke L."/>
            <person name="Luzhetskyy A."/>
        </authorList>
    </citation>
    <scope>NUCLEOTIDE SEQUENCE [LARGE SCALE GENOMIC DNA]</scope>
    <source>
        <strain evidence="4 5">DSM 40593</strain>
    </source>
</reference>
<dbReference type="PATRIC" id="fig|1303692.3.peg.739"/>
<organism evidence="4 5">
    <name type="scientific">Streptomyces microflavus DSM 40593</name>
    <dbReference type="NCBI Taxonomy" id="1303692"/>
    <lineage>
        <taxon>Bacteria</taxon>
        <taxon>Bacillati</taxon>
        <taxon>Actinomycetota</taxon>
        <taxon>Actinomycetes</taxon>
        <taxon>Kitasatosporales</taxon>
        <taxon>Streptomycetaceae</taxon>
        <taxon>Streptomyces</taxon>
    </lineage>
</organism>
<dbReference type="Gene3D" id="1.10.10.1320">
    <property type="entry name" value="Anti-sigma factor, zinc-finger domain"/>
    <property type="match status" value="1"/>
</dbReference>
<dbReference type="KEGG" id="sfi:SFUL_723"/>
<dbReference type="RefSeq" id="WP_015607093.1">
    <property type="nucleotide sequence ID" value="NC_021177.1"/>
</dbReference>
<keyword evidence="1" id="KW-0805">Transcription regulation</keyword>
<sequence length="293" mass="29185">MECEQEKTELTVYAMDALDAGAADRVGSHVRGCPDCAAEVDEALATLSAVRLLPEEEVVGDWAGKLPGLREAAVRAALAERSASADGPASAERPGEEPPVLDLVATSGRPQAEVGAGAGAGGGAGTGAGTAVPVVPARLSWRPRRPGWALAAAVAGVALGYGASLMFPAEPPTGTTATARPAGASVVRATGADGIAASLEPRPTGWGTEVLLEVSGLDGPRRCVLVAVAEDGTEETALTWQVPEGGYGLPGSPKERLLAVGGLGMAPGDIAGYVIRTTGGEKLLDLPAAPGSS</sequence>
<dbReference type="Proteomes" id="UP000013304">
    <property type="component" value="Chromosome"/>
</dbReference>
<feature type="region of interest" description="Disordered" evidence="3">
    <location>
        <begin position="80"/>
        <end position="100"/>
    </location>
</feature>
<evidence type="ECO:0000256" key="2">
    <source>
        <dbReference type="ARBA" id="ARBA00023163"/>
    </source>
</evidence>
<keyword evidence="4" id="KW-0472">Membrane</keyword>
<accession>N0CRM9</accession>
<evidence type="ECO:0000313" key="4">
    <source>
        <dbReference type="EMBL" id="AGK75707.1"/>
    </source>
</evidence>
<keyword evidence="2" id="KW-0804">Transcription</keyword>
<evidence type="ECO:0000256" key="1">
    <source>
        <dbReference type="ARBA" id="ARBA00023015"/>
    </source>
</evidence>
<name>N0CRM9_STRMI</name>